<dbReference type="EMBL" id="AP022587">
    <property type="protein sequence ID" value="BBY21410.1"/>
    <property type="molecule type" value="Genomic_DNA"/>
</dbReference>
<evidence type="ECO:0000313" key="2">
    <source>
        <dbReference type="Proteomes" id="UP000467130"/>
    </source>
</evidence>
<reference evidence="1 2" key="1">
    <citation type="journal article" date="2019" name="Emerg. Microbes Infect.">
        <title>Comprehensive subspecies identification of 175 nontuberculous mycobacteria species based on 7547 genomic profiles.</title>
        <authorList>
            <person name="Matsumoto Y."/>
            <person name="Kinjo T."/>
            <person name="Motooka D."/>
            <person name="Nabeya D."/>
            <person name="Jung N."/>
            <person name="Uechi K."/>
            <person name="Horii T."/>
            <person name="Iida T."/>
            <person name="Fujita J."/>
            <person name="Nakamura S."/>
        </authorList>
    </citation>
    <scope>NUCLEOTIDE SEQUENCE [LARGE SCALE GENOMIC DNA]</scope>
    <source>
        <strain evidence="1 2">JCM 17783</strain>
    </source>
</reference>
<gene>
    <name evidence="1" type="ORF">MSTO_16150</name>
</gene>
<accession>A0A7I7Q4Y1</accession>
<dbReference type="AlphaFoldDB" id="A0A7I7Q4Y1"/>
<dbReference type="Proteomes" id="UP000467130">
    <property type="component" value="Chromosome"/>
</dbReference>
<dbReference type="KEGG" id="msto:MSTO_16150"/>
<proteinExistence type="predicted"/>
<organism evidence="1 2">
    <name type="scientific">Mycobacterium stomatepiae</name>
    <dbReference type="NCBI Taxonomy" id="470076"/>
    <lineage>
        <taxon>Bacteria</taxon>
        <taxon>Bacillati</taxon>
        <taxon>Actinomycetota</taxon>
        <taxon>Actinomycetes</taxon>
        <taxon>Mycobacteriales</taxon>
        <taxon>Mycobacteriaceae</taxon>
        <taxon>Mycobacterium</taxon>
        <taxon>Mycobacterium simiae complex</taxon>
    </lineage>
</organism>
<sequence>MSRARPIERAAPPVPRAAISQVARMARAPVIPAATSRDRWCRLRGLLAFLRGGAGRALRDPLDREVAFDLLVLVPERAAVLLAMGSSLVA</sequence>
<name>A0A7I7Q4Y1_9MYCO</name>
<keyword evidence="2" id="KW-1185">Reference proteome</keyword>
<evidence type="ECO:0000313" key="1">
    <source>
        <dbReference type="EMBL" id="BBY21410.1"/>
    </source>
</evidence>
<protein>
    <submittedName>
        <fullName evidence="1">Uncharacterized protein</fullName>
    </submittedName>
</protein>